<evidence type="ECO:0000256" key="6">
    <source>
        <dbReference type="SAM" id="MobiDB-lite"/>
    </source>
</evidence>
<dbReference type="EC" id="2.1.1.200" evidence="5"/>
<keyword evidence="3 8" id="KW-0808">Transferase</keyword>
<comment type="catalytic activity">
    <reaction evidence="5">
        <text>uridine(32) in tRNA + S-adenosyl-L-methionine = 2'-O-methyluridine(32) in tRNA + S-adenosyl-L-homocysteine + H(+)</text>
        <dbReference type="Rhea" id="RHEA:42936"/>
        <dbReference type="Rhea" id="RHEA-COMP:10107"/>
        <dbReference type="Rhea" id="RHEA-COMP:10290"/>
        <dbReference type="ChEBI" id="CHEBI:15378"/>
        <dbReference type="ChEBI" id="CHEBI:57856"/>
        <dbReference type="ChEBI" id="CHEBI:59789"/>
        <dbReference type="ChEBI" id="CHEBI:65315"/>
        <dbReference type="ChEBI" id="CHEBI:74478"/>
        <dbReference type="EC" id="2.1.1.200"/>
    </reaction>
</comment>
<keyword evidence="4 5" id="KW-0949">S-adenosyl-L-methionine</keyword>
<comment type="subunit">
    <text evidence="5">Homodimer.</text>
</comment>
<accession>A0A1M5P3H0</accession>
<evidence type="ECO:0000256" key="1">
    <source>
        <dbReference type="ARBA" id="ARBA00007228"/>
    </source>
</evidence>
<dbReference type="GO" id="GO:0160206">
    <property type="term" value="F:tRNA (cytidine(32)/uridine(32)-2'-O)-methyltransferase activity"/>
    <property type="evidence" value="ECO:0007669"/>
    <property type="project" value="UniProtKB-EC"/>
</dbReference>
<dbReference type="InterPro" id="IPR001537">
    <property type="entry name" value="SpoU_MeTrfase"/>
</dbReference>
<comment type="similarity">
    <text evidence="1">Belongs to the class IV-like SAM-binding methyltransferase superfamily. RNA methyltransferase TrmH family.</text>
</comment>
<dbReference type="Proteomes" id="UP000199758">
    <property type="component" value="Unassembled WGS sequence"/>
</dbReference>
<evidence type="ECO:0000256" key="5">
    <source>
        <dbReference type="RuleBase" id="RU362024"/>
    </source>
</evidence>
<comment type="subcellular location">
    <subcellularLocation>
        <location evidence="5">Cytoplasm</location>
    </subcellularLocation>
</comment>
<dbReference type="CDD" id="cd18093">
    <property type="entry name" value="SpoU-like_TrmJ"/>
    <property type="match status" value="1"/>
</dbReference>
<dbReference type="GO" id="GO:0106339">
    <property type="term" value="F:tRNA (cytidine(32)-2'-O)-methyltransferase activity"/>
    <property type="evidence" value="ECO:0007669"/>
    <property type="project" value="RHEA"/>
</dbReference>
<evidence type="ECO:0000313" key="8">
    <source>
        <dbReference type="EMBL" id="SHG95959.1"/>
    </source>
</evidence>
<name>A0A1M5P3H0_9GAMM</name>
<evidence type="ECO:0000256" key="2">
    <source>
        <dbReference type="ARBA" id="ARBA00022603"/>
    </source>
</evidence>
<dbReference type="InterPro" id="IPR029028">
    <property type="entry name" value="Alpha/beta_knot_MTases"/>
</dbReference>
<evidence type="ECO:0000259" key="7">
    <source>
        <dbReference type="Pfam" id="PF00588"/>
    </source>
</evidence>
<comment type="function">
    <text evidence="5">Catalyzes the formation of 2'O-methylated cytidine (Cm32) or 2'O-methylated uridine (Um32) at position 32 in tRNA.</text>
</comment>
<dbReference type="PANTHER" id="PTHR42786:SF2">
    <property type="entry name" value="TRNA (CYTIDINE_URIDINE-2'-O-)-METHYLTRANSFERASE TRMJ"/>
    <property type="match status" value="1"/>
</dbReference>
<feature type="region of interest" description="Disordered" evidence="6">
    <location>
        <begin position="240"/>
        <end position="284"/>
    </location>
</feature>
<sequence length="284" mass="30987">MNSIVFVLVGTQHPGNIGSAARALLVMGLARLRLVRPHRFPDEHADAMASGAVDLLRRAEVYDSLDAAVEDCAWVVGTSARVRYLGDEPLLPEAAARSLLDAAGKGATVALVFGCERTGLTNEEADRCHRLTMVPANPEYSSLNLAAAVQIYAWELRRAAITPQPVAARSDETFMKGRFRAPTMEQMEQFFEHLERTLIGTGFIDPTNPRLLTRRLRTLFNRARPDLNELNILRGILTSVEKPKHRTPRTKGPARTPPSASSASVRRPPPPDAAGAPETADGPE</sequence>
<feature type="domain" description="tRNA/rRNA methyltransferase SpoU type" evidence="7">
    <location>
        <begin position="4"/>
        <end position="153"/>
    </location>
</feature>
<dbReference type="Gene3D" id="3.40.1280.10">
    <property type="match status" value="1"/>
</dbReference>
<comment type="catalytic activity">
    <reaction evidence="5">
        <text>cytidine(32) in tRNA + S-adenosyl-L-methionine = 2'-O-methylcytidine(32) in tRNA + S-adenosyl-L-homocysteine + H(+)</text>
        <dbReference type="Rhea" id="RHEA:42932"/>
        <dbReference type="Rhea" id="RHEA-COMP:10288"/>
        <dbReference type="Rhea" id="RHEA-COMP:10289"/>
        <dbReference type="ChEBI" id="CHEBI:15378"/>
        <dbReference type="ChEBI" id="CHEBI:57856"/>
        <dbReference type="ChEBI" id="CHEBI:59789"/>
        <dbReference type="ChEBI" id="CHEBI:74495"/>
        <dbReference type="ChEBI" id="CHEBI:82748"/>
        <dbReference type="EC" id="2.1.1.200"/>
    </reaction>
</comment>
<keyword evidence="5" id="KW-0963">Cytoplasm</keyword>
<proteinExistence type="inferred from homology"/>
<feature type="compositionally biased region" description="Low complexity" evidence="6">
    <location>
        <begin position="253"/>
        <end position="266"/>
    </location>
</feature>
<dbReference type="GO" id="GO:0002128">
    <property type="term" value="P:tRNA nucleoside ribose methylation"/>
    <property type="evidence" value="ECO:0007669"/>
    <property type="project" value="TreeGrafter"/>
</dbReference>
<dbReference type="InterPro" id="IPR029026">
    <property type="entry name" value="tRNA_m1G_MTases_N"/>
</dbReference>
<dbReference type="SUPFAM" id="SSF75217">
    <property type="entry name" value="alpha/beta knot"/>
    <property type="match status" value="1"/>
</dbReference>
<dbReference type="PANTHER" id="PTHR42786">
    <property type="entry name" value="TRNA/RRNA METHYLTRANSFERASE"/>
    <property type="match status" value="1"/>
</dbReference>
<feature type="compositionally biased region" description="Low complexity" evidence="6">
    <location>
        <begin position="273"/>
        <end position="284"/>
    </location>
</feature>
<evidence type="ECO:0000256" key="4">
    <source>
        <dbReference type="ARBA" id="ARBA00022691"/>
    </source>
</evidence>
<organism evidence="8 9">
    <name type="scientific">Hydrocarboniphaga daqingensis</name>
    <dbReference type="NCBI Taxonomy" id="490188"/>
    <lineage>
        <taxon>Bacteria</taxon>
        <taxon>Pseudomonadati</taxon>
        <taxon>Pseudomonadota</taxon>
        <taxon>Gammaproteobacteria</taxon>
        <taxon>Nevskiales</taxon>
        <taxon>Nevskiaceae</taxon>
        <taxon>Hydrocarboniphaga</taxon>
    </lineage>
</organism>
<evidence type="ECO:0000256" key="3">
    <source>
        <dbReference type="ARBA" id="ARBA00022679"/>
    </source>
</evidence>
<evidence type="ECO:0000313" key="9">
    <source>
        <dbReference type="Proteomes" id="UP000199758"/>
    </source>
</evidence>
<dbReference type="InterPro" id="IPR004384">
    <property type="entry name" value="RNA_MeTrfase_TrmJ/LasT"/>
</dbReference>
<dbReference type="NCBIfam" id="TIGR00050">
    <property type="entry name" value="rRNA_methyl_1"/>
    <property type="match status" value="1"/>
</dbReference>
<dbReference type="PIRSF" id="PIRSF004808">
    <property type="entry name" value="LasT"/>
    <property type="match status" value="1"/>
</dbReference>
<dbReference type="AlphaFoldDB" id="A0A1M5P3H0"/>
<dbReference type="EMBL" id="FQWZ01000004">
    <property type="protein sequence ID" value="SHG95959.1"/>
    <property type="molecule type" value="Genomic_DNA"/>
</dbReference>
<dbReference type="Pfam" id="PF00588">
    <property type="entry name" value="SpoU_methylase"/>
    <property type="match status" value="1"/>
</dbReference>
<protein>
    <recommendedName>
        <fullName evidence="5">tRNA (cytidine/uridine-2'-O-)-methyltransferase TrmJ</fullName>
        <ecNumber evidence="5">2.1.1.200</ecNumber>
    </recommendedName>
    <alternativeName>
        <fullName evidence="5">tRNA (cytidine(32)/uridine(32)-2'-O)-methyltransferase</fullName>
    </alternativeName>
    <alternativeName>
        <fullName evidence="5">tRNA Cm32/Um32 methyltransferase</fullName>
    </alternativeName>
</protein>
<keyword evidence="2 5" id="KW-0489">Methyltransferase</keyword>
<keyword evidence="5" id="KW-0819">tRNA processing</keyword>
<gene>
    <name evidence="5" type="primary">trmJ</name>
    <name evidence="8" type="ORF">SAMN04488068_1987</name>
</gene>
<keyword evidence="9" id="KW-1185">Reference proteome</keyword>
<dbReference type="GO" id="GO:0003723">
    <property type="term" value="F:RNA binding"/>
    <property type="evidence" value="ECO:0007669"/>
    <property type="project" value="InterPro"/>
</dbReference>
<dbReference type="Gene3D" id="1.10.8.590">
    <property type="match status" value="1"/>
</dbReference>
<reference evidence="8 9" key="1">
    <citation type="submission" date="2016-11" db="EMBL/GenBank/DDBJ databases">
        <authorList>
            <person name="Jaros S."/>
            <person name="Januszkiewicz K."/>
            <person name="Wedrychowicz H."/>
        </authorList>
    </citation>
    <scope>NUCLEOTIDE SEQUENCE [LARGE SCALE GENOMIC DNA]</scope>
    <source>
        <strain evidence="8 9">CGMCC 1.7049</strain>
    </source>
</reference>
<dbReference type="GO" id="GO:0005829">
    <property type="term" value="C:cytosol"/>
    <property type="evidence" value="ECO:0007669"/>
    <property type="project" value="TreeGrafter"/>
</dbReference>
<dbReference type="STRING" id="490188.SAMN04488068_1987"/>